<proteinExistence type="predicted"/>
<evidence type="ECO:0000313" key="2">
    <source>
        <dbReference type="EMBL" id="MEE2035404.1"/>
    </source>
</evidence>
<dbReference type="SUPFAM" id="SSF51338">
    <property type="entry name" value="Composite domain of metallo-dependent hydrolases"/>
    <property type="match status" value="1"/>
</dbReference>
<dbReference type="RefSeq" id="WP_330154721.1">
    <property type="nucleotide sequence ID" value="NZ_JAUZMZ010000305.1"/>
</dbReference>
<organism evidence="2 3">
    <name type="scientific">Rhodococcus chondri</name>
    <dbReference type="NCBI Taxonomy" id="3065941"/>
    <lineage>
        <taxon>Bacteria</taxon>
        <taxon>Bacillati</taxon>
        <taxon>Actinomycetota</taxon>
        <taxon>Actinomycetes</taxon>
        <taxon>Mycobacteriales</taxon>
        <taxon>Nocardiaceae</taxon>
        <taxon>Rhodococcus</taxon>
    </lineage>
</organism>
<evidence type="ECO:0000259" key="1">
    <source>
        <dbReference type="Pfam" id="PF07969"/>
    </source>
</evidence>
<dbReference type="PANTHER" id="PTHR22642:SF2">
    <property type="entry name" value="PROTEIN LONG AFTER FAR-RED 3"/>
    <property type="match status" value="1"/>
</dbReference>
<dbReference type="InterPro" id="IPR013108">
    <property type="entry name" value="Amidohydro_3"/>
</dbReference>
<dbReference type="Proteomes" id="UP001331936">
    <property type="component" value="Unassembled WGS sequence"/>
</dbReference>
<dbReference type="InterPro" id="IPR032466">
    <property type="entry name" value="Metal_Hydrolase"/>
</dbReference>
<name>A0ABU7JZG6_9NOCA</name>
<gene>
    <name evidence="2" type="ORF">Q8814_25410</name>
</gene>
<dbReference type="PANTHER" id="PTHR22642">
    <property type="entry name" value="IMIDAZOLONEPROPIONASE"/>
    <property type="match status" value="1"/>
</dbReference>
<evidence type="ECO:0000313" key="3">
    <source>
        <dbReference type="Proteomes" id="UP001331936"/>
    </source>
</evidence>
<accession>A0ABU7JZG6</accession>
<comment type="caution">
    <text evidence="2">The sequence shown here is derived from an EMBL/GenBank/DDBJ whole genome shotgun (WGS) entry which is preliminary data.</text>
</comment>
<dbReference type="Pfam" id="PF07969">
    <property type="entry name" value="Amidohydro_3"/>
    <property type="match status" value="1"/>
</dbReference>
<protein>
    <submittedName>
        <fullName evidence="2">Amidohydrolase family protein</fullName>
    </submittedName>
</protein>
<sequence length="445" mass="46549">MSTLVVHDVELDGTAGFDVLIRDGRIAEVGSALTTPRRSEVIDGRGGVLIPGLHDHHIHLHALAADRASVRCGPPHVHTVDDLAAALNAASGDDWIRGVGYFESVAGMLDSQALDRLHSTRPVRIQHRSGALWILNSTAAALVGLDTADHPGVERDDAGRPTGRVWRADTWLRDRLPDTGPPPLDALGTELAGYGITGLTDATPDLSPSSLTALIDAHTSGAVPQRLHLLGAPNGFTSADPAVTVGPYKIVLADSGLPDLDVLTETIRSTHAAGRAVAVHCVSREAFAILLAVFTEVGAHPGDRIEHGALVPAESITDLHRLGLRVVTQPGFLADRGDSYLQEVDPRDVGDLYRCRSLLDSVVPLALSSDAPYGPLDPWQIVEAAVTRTAASGAVVGASERLDPAEAIAGFLSAADDPGGRSRTVAPGGRADVVLLDRPLADALA</sequence>
<dbReference type="Gene3D" id="3.10.310.70">
    <property type="match status" value="1"/>
</dbReference>
<dbReference type="SUPFAM" id="SSF51556">
    <property type="entry name" value="Metallo-dependent hydrolases"/>
    <property type="match status" value="1"/>
</dbReference>
<feature type="domain" description="Amidohydrolase 3" evidence="1">
    <location>
        <begin position="40"/>
        <end position="442"/>
    </location>
</feature>
<reference evidence="2 3" key="1">
    <citation type="submission" date="2023-08" db="EMBL/GenBank/DDBJ databases">
        <authorList>
            <person name="Girao M."/>
            <person name="Carvalho M.F."/>
        </authorList>
    </citation>
    <scope>NUCLEOTIDE SEQUENCE [LARGE SCALE GENOMIC DNA]</scope>
    <source>
        <strain evidence="2 3">CC-R104</strain>
    </source>
</reference>
<dbReference type="EMBL" id="JAUZMZ010000305">
    <property type="protein sequence ID" value="MEE2035404.1"/>
    <property type="molecule type" value="Genomic_DNA"/>
</dbReference>
<dbReference type="Gene3D" id="2.30.40.10">
    <property type="entry name" value="Urease, subunit C, domain 1"/>
    <property type="match status" value="1"/>
</dbReference>
<feature type="non-terminal residue" evidence="2">
    <location>
        <position position="445"/>
    </location>
</feature>
<keyword evidence="3" id="KW-1185">Reference proteome</keyword>
<dbReference type="InterPro" id="IPR011059">
    <property type="entry name" value="Metal-dep_hydrolase_composite"/>
</dbReference>
<dbReference type="Gene3D" id="3.20.20.140">
    <property type="entry name" value="Metal-dependent hydrolases"/>
    <property type="match status" value="1"/>
</dbReference>